<keyword evidence="1" id="KW-0472">Membrane</keyword>
<reference evidence="2 3" key="1">
    <citation type="submission" date="2022-01" db="EMBL/GenBank/DDBJ databases">
        <title>Alkalihalobacillus sp. EGI L200015, a novel bacterium isolated from a salt lake sediment.</title>
        <authorList>
            <person name="Gao L."/>
            <person name="Fang B.-Z."/>
            <person name="Li W.-J."/>
        </authorList>
    </citation>
    <scope>NUCLEOTIDE SEQUENCE [LARGE SCALE GENOMIC DNA]</scope>
    <source>
        <strain evidence="2 3">KCTC 12718</strain>
    </source>
</reference>
<dbReference type="Proteomes" id="UP001649381">
    <property type="component" value="Unassembled WGS sequence"/>
</dbReference>
<accession>A0ABS9H410</accession>
<sequence>MRYDGVIFIIVGLLLMIFSPDIADKWTDYIDYWGDLYYYDYVVRSIIIILIGFGSFVSGMFLLIIQYHFND</sequence>
<evidence type="ECO:0000313" key="2">
    <source>
        <dbReference type="EMBL" id="MCF6138841.1"/>
    </source>
</evidence>
<keyword evidence="1" id="KW-0812">Transmembrane</keyword>
<protein>
    <submittedName>
        <fullName evidence="2">Uncharacterized protein</fullName>
    </submittedName>
</protein>
<name>A0ABS9H410_9BACL</name>
<dbReference type="RefSeq" id="WP_236337069.1">
    <property type="nucleotide sequence ID" value="NZ_JAKIJS010000001.1"/>
</dbReference>
<organism evidence="2 3">
    <name type="scientific">Pseudalkalibacillus berkeleyi</name>
    <dbReference type="NCBI Taxonomy" id="1069813"/>
    <lineage>
        <taxon>Bacteria</taxon>
        <taxon>Bacillati</taxon>
        <taxon>Bacillota</taxon>
        <taxon>Bacilli</taxon>
        <taxon>Bacillales</taxon>
        <taxon>Fictibacillaceae</taxon>
        <taxon>Pseudalkalibacillus</taxon>
    </lineage>
</organism>
<gene>
    <name evidence="2" type="ORF">L2716_13975</name>
</gene>
<feature type="transmembrane region" description="Helical" evidence="1">
    <location>
        <begin position="42"/>
        <end position="65"/>
    </location>
</feature>
<proteinExistence type="predicted"/>
<evidence type="ECO:0000313" key="3">
    <source>
        <dbReference type="Proteomes" id="UP001649381"/>
    </source>
</evidence>
<dbReference type="EMBL" id="JAKIJS010000001">
    <property type="protein sequence ID" value="MCF6138841.1"/>
    <property type="molecule type" value="Genomic_DNA"/>
</dbReference>
<keyword evidence="3" id="KW-1185">Reference proteome</keyword>
<comment type="caution">
    <text evidence="2">The sequence shown here is derived from an EMBL/GenBank/DDBJ whole genome shotgun (WGS) entry which is preliminary data.</text>
</comment>
<keyword evidence="1" id="KW-1133">Transmembrane helix</keyword>
<evidence type="ECO:0000256" key="1">
    <source>
        <dbReference type="SAM" id="Phobius"/>
    </source>
</evidence>